<dbReference type="InterPro" id="IPR058917">
    <property type="entry name" value="RESC6_dom"/>
</dbReference>
<feature type="compositionally biased region" description="Gly residues" evidence="1">
    <location>
        <begin position="1"/>
        <end position="18"/>
    </location>
</feature>
<feature type="domain" description="RNA-editing substrate-binding complex 6 protein" evidence="2">
    <location>
        <begin position="158"/>
        <end position="397"/>
    </location>
</feature>
<reference evidence="3" key="1">
    <citation type="submission" date="2023-10" db="EMBL/GenBank/DDBJ databases">
        <authorList>
            <person name="Chen Y."/>
            <person name="Shah S."/>
            <person name="Dougan E. K."/>
            <person name="Thang M."/>
            <person name="Chan C."/>
        </authorList>
    </citation>
    <scope>NUCLEOTIDE SEQUENCE [LARGE SCALE GENOMIC DNA]</scope>
</reference>
<sequence length="671" mass="75146">SPALGGGPRRMRPGGHGGAPPPGPEALLRVLREAEATRHANKRILREAADHKRLLAIVEECGEGLHVLNLCTLLHRLARCLSREGAAGLQRAQAMQQTPAWAALLALVKQRARDCNNMELTNCLWALATLEVRGQAEEAVALELLRVSERYLDTFGPRNLALSAWSLAKMGHRDPSWCRAWSVHVQRKIRDFDPRDMTMVLWAFATVHWRDDAFLARFCQEVVAKADDYVGNQDIGNTLWGLATLGYRDEAALAVLDAQCFKRAEHFDNQNLSISLWSYATLGHKNMNLLHFLTQLVTERIKSFGPQGIANTVWACAKFQFQQKCLLMTVAEEVLPRLDDFEPQHLAIVAWAYATLEFPCRPLLSALCQAACRKMHIFSPQHMANMTWAMATLAHKDEEYLLVMARRVLQQVGDFNPQECSNLVWAFALLVFRDDAALEALSQRSRDIMPEFIPQNLGNTAWAYNRLQYRDEELMRCIVHEVSQRLHECHGQEVLDVVEAVLTGGYEGAMEPAHWDTLTAWSGRKYRMAEDFLDGHSGMPLTLRSLSPFDRALAVQDYQDHLKSFDLIGLGYTYTAQLLAHVGVNLPQGPDLEAWRGLAQAVAATARHDGDQEKNAEAQEGLKACRTVCVYRFAVHARERPALAVQRGPVALTSGAPTEAHELGLFAATLR</sequence>
<name>A0ABN9S9A6_9DINO</name>
<feature type="non-terminal residue" evidence="3">
    <location>
        <position position="1"/>
    </location>
</feature>
<feature type="region of interest" description="Disordered" evidence="1">
    <location>
        <begin position="1"/>
        <end position="24"/>
    </location>
</feature>
<evidence type="ECO:0000259" key="2">
    <source>
        <dbReference type="Pfam" id="PF26188"/>
    </source>
</evidence>
<protein>
    <recommendedName>
        <fullName evidence="2">RNA-editing substrate-binding complex 6 protein domain-containing protein</fullName>
    </recommendedName>
</protein>
<evidence type="ECO:0000313" key="3">
    <source>
        <dbReference type="EMBL" id="CAK0827694.1"/>
    </source>
</evidence>
<dbReference type="Pfam" id="PF26188">
    <property type="entry name" value="RESC6"/>
    <property type="match status" value="1"/>
</dbReference>
<evidence type="ECO:0000256" key="1">
    <source>
        <dbReference type="SAM" id="MobiDB-lite"/>
    </source>
</evidence>
<feature type="non-terminal residue" evidence="3">
    <location>
        <position position="671"/>
    </location>
</feature>
<organism evidence="3 4">
    <name type="scientific">Prorocentrum cordatum</name>
    <dbReference type="NCBI Taxonomy" id="2364126"/>
    <lineage>
        <taxon>Eukaryota</taxon>
        <taxon>Sar</taxon>
        <taxon>Alveolata</taxon>
        <taxon>Dinophyceae</taxon>
        <taxon>Prorocentrales</taxon>
        <taxon>Prorocentraceae</taxon>
        <taxon>Prorocentrum</taxon>
    </lineage>
</organism>
<accession>A0ABN9S9A6</accession>
<dbReference type="EMBL" id="CAUYUJ010009792">
    <property type="protein sequence ID" value="CAK0827694.1"/>
    <property type="molecule type" value="Genomic_DNA"/>
</dbReference>
<evidence type="ECO:0000313" key="4">
    <source>
        <dbReference type="Proteomes" id="UP001189429"/>
    </source>
</evidence>
<proteinExistence type="predicted"/>
<gene>
    <name evidence="3" type="ORF">PCOR1329_LOCUS27164</name>
</gene>
<keyword evidence="4" id="KW-1185">Reference proteome</keyword>
<dbReference type="PANTHER" id="PTHR21228">
    <property type="entry name" value="FAST LEU-RICH DOMAIN-CONTAINING"/>
    <property type="match status" value="1"/>
</dbReference>
<dbReference type="PANTHER" id="PTHR21228:SF40">
    <property type="entry name" value="LD45607P"/>
    <property type="match status" value="1"/>
</dbReference>
<comment type="caution">
    <text evidence="3">The sequence shown here is derived from an EMBL/GenBank/DDBJ whole genome shotgun (WGS) entry which is preliminary data.</text>
</comment>
<dbReference type="InterPro" id="IPR050870">
    <property type="entry name" value="FAST_kinase"/>
</dbReference>
<dbReference type="Proteomes" id="UP001189429">
    <property type="component" value="Unassembled WGS sequence"/>
</dbReference>